<protein>
    <recommendedName>
        <fullName evidence="8">Probable membrane transporter protein</fullName>
    </recommendedName>
</protein>
<organism evidence="9 10">
    <name type="scientific">Paractinoplanes deccanensis</name>
    <dbReference type="NCBI Taxonomy" id="113561"/>
    <lineage>
        <taxon>Bacteria</taxon>
        <taxon>Bacillati</taxon>
        <taxon>Actinomycetota</taxon>
        <taxon>Actinomycetes</taxon>
        <taxon>Micromonosporales</taxon>
        <taxon>Micromonosporaceae</taxon>
        <taxon>Paractinoplanes</taxon>
    </lineage>
</organism>
<feature type="transmembrane region" description="Helical" evidence="8">
    <location>
        <begin position="240"/>
        <end position="258"/>
    </location>
</feature>
<keyword evidence="6 8" id="KW-1133">Transmembrane helix</keyword>
<comment type="subcellular location">
    <subcellularLocation>
        <location evidence="1 8">Cell membrane</location>
        <topology evidence="1 8">Multi-pass membrane protein</topology>
    </subcellularLocation>
</comment>
<evidence type="ECO:0000256" key="5">
    <source>
        <dbReference type="ARBA" id="ARBA00022692"/>
    </source>
</evidence>
<comment type="similarity">
    <text evidence="2 8">Belongs to the 4-toluene sulfonate uptake permease (TSUP) (TC 2.A.102) family.</text>
</comment>
<evidence type="ECO:0000313" key="10">
    <source>
        <dbReference type="Proteomes" id="UP000609879"/>
    </source>
</evidence>
<keyword evidence="3" id="KW-0813">Transport</keyword>
<comment type="caution">
    <text evidence="9">The sequence shown here is derived from an EMBL/GenBank/DDBJ whole genome shotgun (WGS) entry which is preliminary data.</text>
</comment>
<sequence length="259" mass="26534">MVWAVTVAEVLVLLGGGMVAGTINAVAGGGSLITFPLLVALGLPGVAANVSNALSVAPGYAASALAGRADLAGQARRVRSIIPTIVVGTLCGSSLLLFTPRSVFDFVVPFLLLAAAAMMAFQTRLRALARLGGGAAPPERRDHSALFVQLAVFFCGVYGGYFNAAMGLLLIAALSLVLDETLRRISALKNVFSAVVGITTVLTYSVFGPVNWATVAVLAPATMLGGILGARVAQRLPAEALRWTIVAFTTAVAAILLIT</sequence>
<keyword evidence="10" id="KW-1185">Reference proteome</keyword>
<feature type="transmembrane region" description="Helical" evidence="8">
    <location>
        <begin position="190"/>
        <end position="207"/>
    </location>
</feature>
<dbReference type="PANTHER" id="PTHR30269:SF0">
    <property type="entry name" value="MEMBRANE TRANSPORTER PROTEIN YFCA-RELATED"/>
    <property type="match status" value="1"/>
</dbReference>
<evidence type="ECO:0000256" key="8">
    <source>
        <dbReference type="RuleBase" id="RU363041"/>
    </source>
</evidence>
<evidence type="ECO:0000256" key="4">
    <source>
        <dbReference type="ARBA" id="ARBA00022475"/>
    </source>
</evidence>
<evidence type="ECO:0000256" key="6">
    <source>
        <dbReference type="ARBA" id="ARBA00022989"/>
    </source>
</evidence>
<feature type="transmembrane region" description="Helical" evidence="8">
    <location>
        <begin position="106"/>
        <end position="125"/>
    </location>
</feature>
<keyword evidence="5 8" id="KW-0812">Transmembrane</keyword>
<name>A0ABQ3XZJ3_9ACTN</name>
<evidence type="ECO:0000313" key="9">
    <source>
        <dbReference type="EMBL" id="GID73165.1"/>
    </source>
</evidence>
<dbReference type="InterPro" id="IPR002781">
    <property type="entry name" value="TM_pro_TauE-like"/>
</dbReference>
<reference evidence="9 10" key="1">
    <citation type="submission" date="2021-01" db="EMBL/GenBank/DDBJ databases">
        <title>Whole genome shotgun sequence of Actinoplanes deccanensis NBRC 13994.</title>
        <authorList>
            <person name="Komaki H."/>
            <person name="Tamura T."/>
        </authorList>
    </citation>
    <scope>NUCLEOTIDE SEQUENCE [LARGE SCALE GENOMIC DNA]</scope>
    <source>
        <strain evidence="9 10">NBRC 13994</strain>
    </source>
</reference>
<proteinExistence type="inferred from homology"/>
<dbReference type="EMBL" id="BOMI01000030">
    <property type="protein sequence ID" value="GID73165.1"/>
    <property type="molecule type" value="Genomic_DNA"/>
</dbReference>
<dbReference type="Proteomes" id="UP000609879">
    <property type="component" value="Unassembled WGS sequence"/>
</dbReference>
<dbReference type="PANTHER" id="PTHR30269">
    <property type="entry name" value="TRANSMEMBRANE PROTEIN YFCA"/>
    <property type="match status" value="1"/>
</dbReference>
<evidence type="ECO:0000256" key="3">
    <source>
        <dbReference type="ARBA" id="ARBA00022448"/>
    </source>
</evidence>
<feature type="transmembrane region" description="Helical" evidence="8">
    <location>
        <begin position="6"/>
        <end position="26"/>
    </location>
</feature>
<feature type="transmembrane region" description="Helical" evidence="8">
    <location>
        <begin position="38"/>
        <end position="61"/>
    </location>
</feature>
<evidence type="ECO:0000256" key="2">
    <source>
        <dbReference type="ARBA" id="ARBA00009142"/>
    </source>
</evidence>
<evidence type="ECO:0000256" key="1">
    <source>
        <dbReference type="ARBA" id="ARBA00004651"/>
    </source>
</evidence>
<feature type="transmembrane region" description="Helical" evidence="8">
    <location>
        <begin position="145"/>
        <end position="178"/>
    </location>
</feature>
<feature type="transmembrane region" description="Helical" evidence="8">
    <location>
        <begin position="213"/>
        <end position="233"/>
    </location>
</feature>
<keyword evidence="4 8" id="KW-1003">Cell membrane</keyword>
<evidence type="ECO:0000256" key="7">
    <source>
        <dbReference type="ARBA" id="ARBA00023136"/>
    </source>
</evidence>
<gene>
    <name evidence="9" type="ORF">Ade02nite_18060</name>
</gene>
<feature type="transmembrane region" description="Helical" evidence="8">
    <location>
        <begin position="81"/>
        <end position="99"/>
    </location>
</feature>
<dbReference type="InterPro" id="IPR052017">
    <property type="entry name" value="TSUP"/>
</dbReference>
<dbReference type="Pfam" id="PF01925">
    <property type="entry name" value="TauE"/>
    <property type="match status" value="1"/>
</dbReference>
<accession>A0ABQ3XZJ3</accession>
<keyword evidence="7 8" id="KW-0472">Membrane</keyword>